<dbReference type="SUPFAM" id="SSF51735">
    <property type="entry name" value="NAD(P)-binding Rossmann-fold domains"/>
    <property type="match status" value="1"/>
</dbReference>
<dbReference type="AlphaFoldDB" id="A0A6S6W2N8"/>
<evidence type="ECO:0000313" key="2">
    <source>
        <dbReference type="EMBL" id="CAE7175815.1"/>
    </source>
</evidence>
<organism evidence="2 3">
    <name type="scientific">Pyrenophora teres f. teres</name>
    <dbReference type="NCBI Taxonomy" id="97479"/>
    <lineage>
        <taxon>Eukaryota</taxon>
        <taxon>Fungi</taxon>
        <taxon>Dikarya</taxon>
        <taxon>Ascomycota</taxon>
        <taxon>Pezizomycotina</taxon>
        <taxon>Dothideomycetes</taxon>
        <taxon>Pleosporomycetidae</taxon>
        <taxon>Pleosporales</taxon>
        <taxon>Pleosporineae</taxon>
        <taxon>Pleosporaceae</taxon>
        <taxon>Pyrenophora</taxon>
    </lineage>
</organism>
<dbReference type="Gene3D" id="3.40.50.720">
    <property type="entry name" value="NAD(P)-binding Rossmann-like Domain"/>
    <property type="match status" value="1"/>
</dbReference>
<dbReference type="Proteomes" id="UP000472372">
    <property type="component" value="Chromosome 5"/>
</dbReference>
<gene>
    <name evidence="2" type="ORF">PTTW11_05884</name>
</gene>
<reference evidence="2" key="1">
    <citation type="submission" date="2021-02" db="EMBL/GenBank/DDBJ databases">
        <authorList>
            <person name="Syme A R."/>
            <person name="Syme A R."/>
            <person name="Moolhuijzen P."/>
        </authorList>
    </citation>
    <scope>NUCLEOTIDE SEQUENCE</scope>
    <source>
        <strain evidence="2">W1-1</strain>
    </source>
</reference>
<name>A0A6S6W2N8_9PLEO</name>
<sequence>MENEISIIDSPPHQLRYHKTTHSLTTQNDDYHNPRAFAPSSNHHPHNTRKRRTRESNDSSLNEAVRTSTPSISSFLSIVSEESHTIWAMRHIFQTAKPDVVVHTASPRFYSSKDILYKVNVDGTKNLVQIA</sequence>
<evidence type="ECO:0000256" key="1">
    <source>
        <dbReference type="SAM" id="MobiDB-lite"/>
    </source>
</evidence>
<dbReference type="EMBL" id="HG992981">
    <property type="protein sequence ID" value="CAE7175815.1"/>
    <property type="molecule type" value="Genomic_DNA"/>
</dbReference>
<feature type="compositionally biased region" description="Basic residues" evidence="1">
    <location>
        <begin position="43"/>
        <end position="53"/>
    </location>
</feature>
<accession>A0A6S6W2N8</accession>
<feature type="region of interest" description="Disordered" evidence="1">
    <location>
        <begin position="25"/>
        <end position="66"/>
    </location>
</feature>
<evidence type="ECO:0000313" key="3">
    <source>
        <dbReference type="Proteomes" id="UP000472372"/>
    </source>
</evidence>
<proteinExistence type="predicted"/>
<evidence type="ECO:0008006" key="4">
    <source>
        <dbReference type="Google" id="ProtNLM"/>
    </source>
</evidence>
<dbReference type="InterPro" id="IPR036291">
    <property type="entry name" value="NAD(P)-bd_dom_sf"/>
</dbReference>
<protein>
    <recommendedName>
        <fullName evidence="4">3-beta hydroxysteroid dehydrogenase/isomerase domain-containing protein</fullName>
    </recommendedName>
</protein>